<keyword evidence="3" id="KW-1185">Reference proteome</keyword>
<dbReference type="EMBL" id="JAPEVG010000161">
    <property type="protein sequence ID" value="KAJ8475360.1"/>
    <property type="molecule type" value="Genomic_DNA"/>
</dbReference>
<dbReference type="Gene3D" id="3.80.10.10">
    <property type="entry name" value="Ribonuclease Inhibitor"/>
    <property type="match status" value="1"/>
</dbReference>
<proteinExistence type="predicted"/>
<organism evidence="2 3">
    <name type="scientific">Trametes cubensis</name>
    <dbReference type="NCBI Taxonomy" id="1111947"/>
    <lineage>
        <taxon>Eukaryota</taxon>
        <taxon>Fungi</taxon>
        <taxon>Dikarya</taxon>
        <taxon>Basidiomycota</taxon>
        <taxon>Agaricomycotina</taxon>
        <taxon>Agaricomycetes</taxon>
        <taxon>Polyporales</taxon>
        <taxon>Polyporaceae</taxon>
        <taxon>Trametes</taxon>
    </lineage>
</organism>
<dbReference type="InterPro" id="IPR001810">
    <property type="entry name" value="F-box_dom"/>
</dbReference>
<evidence type="ECO:0000259" key="1">
    <source>
        <dbReference type="PROSITE" id="PS50181"/>
    </source>
</evidence>
<dbReference type="Gene3D" id="1.20.1280.50">
    <property type="match status" value="1"/>
</dbReference>
<name>A0AAD7X9X2_9APHY</name>
<feature type="domain" description="F-box" evidence="1">
    <location>
        <begin position="30"/>
        <end position="86"/>
    </location>
</feature>
<sequence length="554" mass="62172">MAIIDALEDLFSDSNNSLVEHRTDLTLKRTTGIDDLPSELLLEIFKILKDEGSNAQPFQAPWVPVTWVCRRWRVIAQNHPSLWSTLSLQQRPREEASVTAFLKNSANVALTLYMQPNTFSLLTAQPARRVRDIAISYTPQQRHYVPGFIKRAGLSWTSLELHQQSVFTSHRMYLDAAHVPNLRRLQIRGIPLRPVGVFQGLAHLTIERPGEYSVDALYDVLQACPNLVDLVLKYALPYYELRMETPPNVLTLQKLERLVLHTPGQDVACFLTWVRFSRSATFSITLEYQGYPPIGDDYDGWLQALLCPPQKSPSLPITTHTRSLALFLGCADIIEADLRLFGSTAPERITLPPKSSCWSLTVNNLDSLDDNRVFMTPMLPQCCLPTIADLLELVLPPNITTLDLHIAPGLSVKQDWPAWLARLPHLHELTIGGVPLISAILSALHPRPGLLPELKTLRLCFAVLPEDKNPPKIDPEAFMAWITLRLLAGMSLHTFTMQIPPGFRGQALLPELPATVALVRELESRAVGVDQPVQVCYRLCETCHFAFDDVASLH</sequence>
<comment type="caution">
    <text evidence="2">The sequence shown here is derived from an EMBL/GenBank/DDBJ whole genome shotgun (WGS) entry which is preliminary data.</text>
</comment>
<accession>A0AAD7X9X2</accession>
<dbReference type="PROSITE" id="PS50181">
    <property type="entry name" value="FBOX"/>
    <property type="match status" value="1"/>
</dbReference>
<dbReference type="InterPro" id="IPR032675">
    <property type="entry name" value="LRR_dom_sf"/>
</dbReference>
<dbReference type="SUPFAM" id="SSF52047">
    <property type="entry name" value="RNI-like"/>
    <property type="match status" value="1"/>
</dbReference>
<evidence type="ECO:0000313" key="2">
    <source>
        <dbReference type="EMBL" id="KAJ8475360.1"/>
    </source>
</evidence>
<reference evidence="2" key="1">
    <citation type="submission" date="2022-11" db="EMBL/GenBank/DDBJ databases">
        <title>Genome Sequence of Cubamyces cubensis.</title>
        <authorList>
            <person name="Buettner E."/>
        </authorList>
    </citation>
    <scope>NUCLEOTIDE SEQUENCE</scope>
    <source>
        <strain evidence="2">MPL-01</strain>
    </source>
</reference>
<dbReference type="AlphaFoldDB" id="A0AAD7X9X2"/>
<evidence type="ECO:0000313" key="3">
    <source>
        <dbReference type="Proteomes" id="UP001215151"/>
    </source>
</evidence>
<dbReference type="Pfam" id="PF12937">
    <property type="entry name" value="F-box-like"/>
    <property type="match status" value="1"/>
</dbReference>
<dbReference type="Proteomes" id="UP001215151">
    <property type="component" value="Unassembled WGS sequence"/>
</dbReference>
<protein>
    <recommendedName>
        <fullName evidence="1">F-box domain-containing protein</fullName>
    </recommendedName>
</protein>
<dbReference type="SUPFAM" id="SSF81383">
    <property type="entry name" value="F-box domain"/>
    <property type="match status" value="1"/>
</dbReference>
<dbReference type="InterPro" id="IPR036047">
    <property type="entry name" value="F-box-like_dom_sf"/>
</dbReference>
<gene>
    <name evidence="2" type="ORF">ONZ51_g6594</name>
</gene>